<comment type="caution">
    <text evidence="1">The sequence shown here is derived from an EMBL/GenBank/DDBJ whole genome shotgun (WGS) entry which is preliminary data.</text>
</comment>
<proteinExistence type="predicted"/>
<name>A0AAP2CHM0_9BACT</name>
<protein>
    <submittedName>
        <fullName evidence="1">Uncharacterized protein</fullName>
    </submittedName>
</protein>
<reference evidence="1 2" key="1">
    <citation type="submission" date="2021-05" db="EMBL/GenBank/DDBJ databases">
        <authorList>
            <person name="Zhang Z.D."/>
            <person name="Osman G."/>
        </authorList>
    </citation>
    <scope>NUCLEOTIDE SEQUENCE [LARGE SCALE GENOMIC DNA]</scope>
    <source>
        <strain evidence="1 2">KCTC 32217</strain>
    </source>
</reference>
<evidence type="ECO:0000313" key="2">
    <source>
        <dbReference type="Proteomes" id="UP001319104"/>
    </source>
</evidence>
<dbReference type="AlphaFoldDB" id="A0AAP2CHM0"/>
<evidence type="ECO:0000313" key="1">
    <source>
        <dbReference type="EMBL" id="MBS9523884.1"/>
    </source>
</evidence>
<accession>A0AAP2CHM0</accession>
<gene>
    <name evidence="1" type="ORF">KI659_07635</name>
</gene>
<organism evidence="1 2">
    <name type="scientific">Litoribacter ruber</name>
    <dbReference type="NCBI Taxonomy" id="702568"/>
    <lineage>
        <taxon>Bacteria</taxon>
        <taxon>Pseudomonadati</taxon>
        <taxon>Bacteroidota</taxon>
        <taxon>Cytophagia</taxon>
        <taxon>Cytophagales</taxon>
        <taxon>Cyclobacteriaceae</taxon>
        <taxon>Litoribacter</taxon>
    </lineage>
</organism>
<sequence length="96" mass="10913">MNSQYGNIRRKLEQLEEQLELGQVDGLEERVEAVLVKLKRLGGKLNDLSSMEYFGLRSRIQDLLDEAKSDGGSLLDRMYPFGEEEDFNGEPMAVGF</sequence>
<keyword evidence="2" id="KW-1185">Reference proteome</keyword>
<dbReference type="EMBL" id="JAHCMY010000003">
    <property type="protein sequence ID" value="MBS9523884.1"/>
    <property type="molecule type" value="Genomic_DNA"/>
</dbReference>
<dbReference type="RefSeq" id="WP_213944759.1">
    <property type="nucleotide sequence ID" value="NZ_JAHCMY010000003.1"/>
</dbReference>
<dbReference type="Proteomes" id="UP001319104">
    <property type="component" value="Unassembled WGS sequence"/>
</dbReference>